<dbReference type="Pfam" id="PF01168">
    <property type="entry name" value="Ala_racemase_N"/>
    <property type="match status" value="1"/>
</dbReference>
<dbReference type="CDD" id="cd00430">
    <property type="entry name" value="PLPDE_III_AR"/>
    <property type="match status" value="1"/>
</dbReference>
<evidence type="ECO:0000256" key="1">
    <source>
        <dbReference type="ARBA" id="ARBA00000316"/>
    </source>
</evidence>
<comment type="catalytic activity">
    <reaction evidence="1 7">
        <text>L-alanine = D-alanine</text>
        <dbReference type="Rhea" id="RHEA:20249"/>
        <dbReference type="ChEBI" id="CHEBI:57416"/>
        <dbReference type="ChEBI" id="CHEBI:57972"/>
        <dbReference type="EC" id="5.1.1.1"/>
    </reaction>
</comment>
<dbReference type="Gene3D" id="3.20.20.10">
    <property type="entry name" value="Alanine racemase"/>
    <property type="match status" value="1"/>
</dbReference>
<dbReference type="EC" id="5.1.1.1" evidence="4 7"/>
<evidence type="ECO:0000256" key="2">
    <source>
        <dbReference type="ARBA" id="ARBA00001933"/>
    </source>
</evidence>
<dbReference type="HAMAP" id="MF_01201">
    <property type="entry name" value="Ala_racemase"/>
    <property type="match status" value="1"/>
</dbReference>
<evidence type="ECO:0000256" key="9">
    <source>
        <dbReference type="PIRSR" id="PIRSR600821-52"/>
    </source>
</evidence>
<sequence length="387" mass="41784">MAYACQERAMSTARLTIDLGALADNWRALDAKTSVETAAVVKADGYGLDAGRVSRALADAGARHFFVAAAEEGIAVRRAVGPGPRVSVFSGHMAGDRDVLRDNNLTPMINSVDQMLRHVEELPGHAFGIQLDTGMNRLGMEPDEWAALREIALQQNPVLIMSHLACADEPGHEMNRKQLRVFKEMTSELDAPKSLAATGGLLMGPDYHFDLCRPGVGLYGGEPYDEAKAVVTVDIPVIQIRDVAVGETVGYSNKWTAQRPSRIATIAAGYADGLIRAIGNGIDVYVGDIACPVVGRVSMDMITVDITDIEGTPDAVQILNRRQTVDDLAEAAETIGYEILTSMGRRYARHYTGADKLAAQASSDALESIQQKLQRKRPELLREGRAG</sequence>
<dbReference type="Proteomes" id="UP000193077">
    <property type="component" value="Unassembled WGS sequence"/>
</dbReference>
<dbReference type="SUPFAM" id="SSF51419">
    <property type="entry name" value="PLP-binding barrel"/>
    <property type="match status" value="1"/>
</dbReference>
<dbReference type="PANTHER" id="PTHR30511">
    <property type="entry name" value="ALANINE RACEMASE"/>
    <property type="match status" value="1"/>
</dbReference>
<proteinExistence type="inferred from homology"/>
<dbReference type="Pfam" id="PF00842">
    <property type="entry name" value="Ala_racemase_C"/>
    <property type="match status" value="1"/>
</dbReference>
<dbReference type="InterPro" id="IPR029066">
    <property type="entry name" value="PLP-binding_barrel"/>
</dbReference>
<dbReference type="InterPro" id="IPR000821">
    <property type="entry name" value="Ala_racemase"/>
</dbReference>
<dbReference type="InterPro" id="IPR009006">
    <property type="entry name" value="Ala_racemase/Decarboxylase_C"/>
</dbReference>
<evidence type="ECO:0000256" key="5">
    <source>
        <dbReference type="ARBA" id="ARBA00022898"/>
    </source>
</evidence>
<keyword evidence="12" id="KW-1185">Reference proteome</keyword>
<dbReference type="GO" id="GO:0030170">
    <property type="term" value="F:pyridoxal phosphate binding"/>
    <property type="evidence" value="ECO:0007669"/>
    <property type="project" value="UniProtKB-UniRule"/>
</dbReference>
<dbReference type="PANTHER" id="PTHR30511:SF0">
    <property type="entry name" value="ALANINE RACEMASE, CATABOLIC-RELATED"/>
    <property type="match status" value="1"/>
</dbReference>
<feature type="active site" description="Proton acceptor; specific for L-alanine" evidence="7">
    <location>
        <position position="251"/>
    </location>
</feature>
<evidence type="ECO:0000313" key="12">
    <source>
        <dbReference type="Proteomes" id="UP000193077"/>
    </source>
</evidence>
<keyword evidence="5 7" id="KW-0663">Pyridoxal phosphate</keyword>
<dbReference type="GO" id="GO:0005829">
    <property type="term" value="C:cytosol"/>
    <property type="evidence" value="ECO:0007669"/>
    <property type="project" value="TreeGrafter"/>
</dbReference>
<name>A0A1Y5SC79_9RHOB</name>
<protein>
    <recommendedName>
        <fullName evidence="4 7">Alanine racemase</fullName>
        <ecNumber evidence="4 7">5.1.1.1</ecNumber>
    </recommendedName>
</protein>
<dbReference type="PROSITE" id="PS00395">
    <property type="entry name" value="ALANINE_RACEMASE"/>
    <property type="match status" value="1"/>
</dbReference>
<feature type="domain" description="Alanine racemase C-terminal" evidence="10">
    <location>
        <begin position="230"/>
        <end position="352"/>
    </location>
</feature>
<comment type="function">
    <text evidence="7">Catalyzes the interconversion of L-alanine and D-alanine. May also act on other amino acids.</text>
</comment>
<keyword evidence="6 7" id="KW-0413">Isomerase</keyword>
<feature type="binding site" evidence="7 9">
    <location>
        <position position="137"/>
    </location>
    <ligand>
        <name>substrate</name>
    </ligand>
</feature>
<dbReference type="InterPro" id="IPR001608">
    <property type="entry name" value="Ala_racemase_N"/>
</dbReference>
<evidence type="ECO:0000256" key="7">
    <source>
        <dbReference type="HAMAP-Rule" id="MF_01201"/>
    </source>
</evidence>
<dbReference type="SUPFAM" id="SSF50621">
    <property type="entry name" value="Alanine racemase C-terminal domain-like"/>
    <property type="match status" value="1"/>
</dbReference>
<dbReference type="AlphaFoldDB" id="A0A1Y5SC79"/>
<comment type="similarity">
    <text evidence="3 7">Belongs to the alanine racemase family.</text>
</comment>
<feature type="active site" description="Proton acceptor; specific for D-alanine" evidence="7">
    <location>
        <position position="42"/>
    </location>
</feature>
<comment type="pathway">
    <text evidence="7">Amino-acid biosynthesis; D-alanine biosynthesis; D-alanine from L-alanine: step 1/1.</text>
</comment>
<dbReference type="PRINTS" id="PR00992">
    <property type="entry name" value="ALARACEMASE"/>
</dbReference>
<reference evidence="11 12" key="1">
    <citation type="submission" date="2017-03" db="EMBL/GenBank/DDBJ databases">
        <authorList>
            <person name="Afonso C.L."/>
            <person name="Miller P.J."/>
            <person name="Scott M.A."/>
            <person name="Spackman E."/>
            <person name="Goraichik I."/>
            <person name="Dimitrov K.M."/>
            <person name="Suarez D.L."/>
            <person name="Swayne D.E."/>
        </authorList>
    </citation>
    <scope>NUCLEOTIDE SEQUENCE [LARGE SCALE GENOMIC DNA]</scope>
    <source>
        <strain evidence="11 12">CECT 7639</strain>
    </source>
</reference>
<dbReference type="GO" id="GO:0008784">
    <property type="term" value="F:alanine racemase activity"/>
    <property type="evidence" value="ECO:0007669"/>
    <property type="project" value="UniProtKB-UniRule"/>
</dbReference>
<feature type="modified residue" description="N6-(pyridoxal phosphate)lysine" evidence="7 8">
    <location>
        <position position="42"/>
    </location>
</feature>
<accession>A0A1Y5SC79</accession>
<dbReference type="NCBIfam" id="TIGR00492">
    <property type="entry name" value="alr"/>
    <property type="match status" value="1"/>
</dbReference>
<evidence type="ECO:0000259" key="10">
    <source>
        <dbReference type="SMART" id="SM01005"/>
    </source>
</evidence>
<evidence type="ECO:0000313" key="11">
    <source>
        <dbReference type="EMBL" id="SLN34633.1"/>
    </source>
</evidence>
<dbReference type="UniPathway" id="UPA00042">
    <property type="reaction ID" value="UER00497"/>
</dbReference>
<dbReference type="InterPro" id="IPR020622">
    <property type="entry name" value="Ala_racemase_pyridoxalP-BS"/>
</dbReference>
<evidence type="ECO:0000256" key="3">
    <source>
        <dbReference type="ARBA" id="ARBA00007880"/>
    </source>
</evidence>
<dbReference type="EMBL" id="FWFO01000001">
    <property type="protein sequence ID" value="SLN34633.1"/>
    <property type="molecule type" value="Genomic_DNA"/>
</dbReference>
<evidence type="ECO:0000256" key="4">
    <source>
        <dbReference type="ARBA" id="ARBA00013089"/>
    </source>
</evidence>
<dbReference type="InterPro" id="IPR011079">
    <property type="entry name" value="Ala_racemase_C"/>
</dbReference>
<evidence type="ECO:0000256" key="6">
    <source>
        <dbReference type="ARBA" id="ARBA00023235"/>
    </source>
</evidence>
<evidence type="ECO:0000256" key="8">
    <source>
        <dbReference type="PIRSR" id="PIRSR600821-50"/>
    </source>
</evidence>
<feature type="binding site" evidence="7 9">
    <location>
        <position position="299"/>
    </location>
    <ligand>
        <name>substrate</name>
    </ligand>
</feature>
<dbReference type="GO" id="GO:0030632">
    <property type="term" value="P:D-alanine biosynthetic process"/>
    <property type="evidence" value="ECO:0007669"/>
    <property type="project" value="UniProtKB-UniRule"/>
</dbReference>
<comment type="cofactor">
    <cofactor evidence="2 7 8">
        <name>pyridoxal 5'-phosphate</name>
        <dbReference type="ChEBI" id="CHEBI:597326"/>
    </cofactor>
</comment>
<gene>
    <name evidence="11" type="primary">alr</name>
    <name evidence="11" type="ORF">TRL7639_01596</name>
</gene>
<organism evidence="11 12">
    <name type="scientific">Falsiruegeria litorea R37</name>
    <dbReference type="NCBI Taxonomy" id="1200284"/>
    <lineage>
        <taxon>Bacteria</taxon>
        <taxon>Pseudomonadati</taxon>
        <taxon>Pseudomonadota</taxon>
        <taxon>Alphaproteobacteria</taxon>
        <taxon>Rhodobacterales</taxon>
        <taxon>Roseobacteraceae</taxon>
        <taxon>Falsiruegeria</taxon>
    </lineage>
</organism>
<dbReference type="Gene3D" id="2.40.37.10">
    <property type="entry name" value="Lyase, Ornithine Decarboxylase, Chain A, domain 1"/>
    <property type="match status" value="1"/>
</dbReference>
<dbReference type="SMART" id="SM01005">
    <property type="entry name" value="Ala_racemase_C"/>
    <property type="match status" value="1"/>
</dbReference>